<accession>A0AAV1YYQ6</accession>
<dbReference type="EMBL" id="CAXIEN010000011">
    <property type="protein sequence ID" value="CAL1264050.1"/>
    <property type="molecule type" value="Genomic_DNA"/>
</dbReference>
<evidence type="ECO:0000313" key="3">
    <source>
        <dbReference type="Proteomes" id="UP001497382"/>
    </source>
</evidence>
<gene>
    <name evidence="2" type="ORF">LARSCL_LOCUS1824</name>
</gene>
<keyword evidence="3" id="KW-1185">Reference proteome</keyword>
<evidence type="ECO:0000313" key="2">
    <source>
        <dbReference type="EMBL" id="CAL1264050.1"/>
    </source>
</evidence>
<reference evidence="2 3" key="1">
    <citation type="submission" date="2024-04" db="EMBL/GenBank/DDBJ databases">
        <authorList>
            <person name="Rising A."/>
            <person name="Reimegard J."/>
            <person name="Sonavane S."/>
            <person name="Akerstrom W."/>
            <person name="Nylinder S."/>
            <person name="Hedman E."/>
            <person name="Kallberg Y."/>
        </authorList>
    </citation>
    <scope>NUCLEOTIDE SEQUENCE [LARGE SCALE GENOMIC DNA]</scope>
</reference>
<protein>
    <submittedName>
        <fullName evidence="2">Uncharacterized protein</fullName>
    </submittedName>
</protein>
<feature type="signal peptide" evidence="1">
    <location>
        <begin position="1"/>
        <end position="21"/>
    </location>
</feature>
<dbReference type="AlphaFoldDB" id="A0AAV1YYQ6"/>
<keyword evidence="1" id="KW-0732">Signal</keyword>
<comment type="caution">
    <text evidence="2">The sequence shown here is derived from an EMBL/GenBank/DDBJ whole genome shotgun (WGS) entry which is preliminary data.</text>
</comment>
<dbReference type="Proteomes" id="UP001497382">
    <property type="component" value="Unassembled WGS sequence"/>
</dbReference>
<organism evidence="2 3">
    <name type="scientific">Larinioides sclopetarius</name>
    <dbReference type="NCBI Taxonomy" id="280406"/>
    <lineage>
        <taxon>Eukaryota</taxon>
        <taxon>Metazoa</taxon>
        <taxon>Ecdysozoa</taxon>
        <taxon>Arthropoda</taxon>
        <taxon>Chelicerata</taxon>
        <taxon>Arachnida</taxon>
        <taxon>Araneae</taxon>
        <taxon>Araneomorphae</taxon>
        <taxon>Entelegynae</taxon>
        <taxon>Araneoidea</taxon>
        <taxon>Araneidae</taxon>
        <taxon>Larinioides</taxon>
    </lineage>
</organism>
<evidence type="ECO:0000256" key="1">
    <source>
        <dbReference type="SAM" id="SignalP"/>
    </source>
</evidence>
<proteinExistence type="predicted"/>
<feature type="chain" id="PRO_5043909356" evidence="1">
    <location>
        <begin position="22"/>
        <end position="279"/>
    </location>
</feature>
<sequence>MGVIIRYSVLCFLFDFLVTYAGSIPVAENPQSLHVLPYIAKRSDGSSVCEEAEMFKWTYGFHECFIDRKYNDGGRKLNSIVDRILEHGEVCMEVSSLECRPDFRGFTTVLNKTIFQMKDYAEMYLEEIYKGKENIKDLDCVETILNIKTYQDCFRSIVPLGHNESEETFQKAVKKGVSCANGENSGCSKEAKTVFNRIVRIILGVEQPDEEVFEEEIKPTEQPVEEESEEDIKWTEQPVEEKFEEGIKPAEAPAPMRWYDYLAYPFVMVYRAIANLFSG</sequence>
<name>A0AAV1YYQ6_9ARAC</name>